<protein>
    <submittedName>
        <fullName evidence="1">Uncharacterized protein</fullName>
    </submittedName>
</protein>
<proteinExistence type="predicted"/>
<organism evidence="1 2">
    <name type="scientific">Xenorhabdus bovienii str. puntauvense</name>
    <dbReference type="NCBI Taxonomy" id="1398201"/>
    <lineage>
        <taxon>Bacteria</taxon>
        <taxon>Pseudomonadati</taxon>
        <taxon>Pseudomonadota</taxon>
        <taxon>Gammaproteobacteria</taxon>
        <taxon>Enterobacterales</taxon>
        <taxon>Morganellaceae</taxon>
        <taxon>Xenorhabdus</taxon>
    </lineage>
</organism>
<dbReference type="EMBL" id="CBSW010000171">
    <property type="protein sequence ID" value="CDG97220.1"/>
    <property type="molecule type" value="Genomic_DNA"/>
</dbReference>
<name>A0A077NHB1_XENBV</name>
<reference evidence="1" key="1">
    <citation type="submission" date="2013-07" db="EMBL/GenBank/DDBJ databases">
        <title>Sub-species coevolution in mutualistic symbiosis.</title>
        <authorList>
            <person name="Murfin K."/>
            <person name="Klassen J."/>
            <person name="Lee M."/>
            <person name="Forst S."/>
            <person name="Stock P."/>
            <person name="Goodrich-Blair H."/>
        </authorList>
    </citation>
    <scope>NUCLEOTIDE SEQUENCE [LARGE SCALE GENOMIC DNA]</scope>
    <source>
        <strain evidence="1">Puntauvense</strain>
    </source>
</reference>
<gene>
    <name evidence="1" type="ORF">XBP1_2520002</name>
</gene>
<dbReference type="HOGENOM" id="CLU_3223997_0_0_6"/>
<evidence type="ECO:0000313" key="2">
    <source>
        <dbReference type="Proteomes" id="UP000028511"/>
    </source>
</evidence>
<dbReference type="Proteomes" id="UP000028511">
    <property type="component" value="Unassembled WGS sequence"/>
</dbReference>
<evidence type="ECO:0000313" key="1">
    <source>
        <dbReference type="EMBL" id="CDG97220.1"/>
    </source>
</evidence>
<accession>A0A077NHB1</accession>
<comment type="caution">
    <text evidence="1">The sequence shown here is derived from an EMBL/GenBank/DDBJ whole genome shotgun (WGS) entry which is preliminary data.</text>
</comment>
<sequence>MVVKFLREPATLNFMGGRLQLKAPQLPVGDTQEIMSLWEESVLF</sequence>
<dbReference type="AlphaFoldDB" id="A0A077NHB1"/>